<dbReference type="GO" id="GO:0016805">
    <property type="term" value="F:dipeptidase activity"/>
    <property type="evidence" value="ECO:0007669"/>
    <property type="project" value="UniProtKB-KW"/>
</dbReference>
<dbReference type="OrthoDB" id="1109933at2"/>
<dbReference type="RefSeq" id="WP_092437109.1">
    <property type="nucleotide sequence ID" value="NZ_FMYP01000017.1"/>
</dbReference>
<dbReference type="Pfam" id="PF03577">
    <property type="entry name" value="Peptidase_C69"/>
    <property type="match status" value="1"/>
</dbReference>
<dbReference type="STRING" id="1640674.SAMN05216323_101748"/>
<feature type="signal peptide" evidence="2">
    <location>
        <begin position="1"/>
        <end position="23"/>
    </location>
</feature>
<organism evidence="3 4">
    <name type="scientific">Williamwhitmania taraxaci</name>
    <dbReference type="NCBI Taxonomy" id="1640674"/>
    <lineage>
        <taxon>Bacteria</taxon>
        <taxon>Pseudomonadati</taxon>
        <taxon>Bacteroidota</taxon>
        <taxon>Bacteroidia</taxon>
        <taxon>Bacteroidales</taxon>
        <taxon>Williamwhitmaniaceae</taxon>
        <taxon>Williamwhitmania</taxon>
    </lineage>
</organism>
<keyword evidence="4" id="KW-1185">Reference proteome</keyword>
<dbReference type="GO" id="GO:0070004">
    <property type="term" value="F:cysteine-type exopeptidase activity"/>
    <property type="evidence" value="ECO:0007669"/>
    <property type="project" value="InterPro"/>
</dbReference>
<keyword evidence="2" id="KW-0732">Signal</keyword>
<evidence type="ECO:0000256" key="2">
    <source>
        <dbReference type="SAM" id="SignalP"/>
    </source>
</evidence>
<protein>
    <recommendedName>
        <fullName evidence="1">Dipeptidase</fullName>
        <ecNumber evidence="1">3.4.-.-</ecNumber>
    </recommendedName>
</protein>
<feature type="chain" id="PRO_5011568516" description="Dipeptidase" evidence="2">
    <location>
        <begin position="24"/>
        <end position="547"/>
    </location>
</feature>
<keyword evidence="1" id="KW-0645">Protease</keyword>
<comment type="catalytic activity">
    <reaction evidence="1">
        <text>an L-aminoacyl-L-amino acid + H2O = 2 an L-alpha-amino acid</text>
        <dbReference type="Rhea" id="RHEA:48940"/>
        <dbReference type="ChEBI" id="CHEBI:15377"/>
        <dbReference type="ChEBI" id="CHEBI:59869"/>
        <dbReference type="ChEBI" id="CHEBI:77460"/>
    </reaction>
</comment>
<name>A0A1G6IWN7_9BACT</name>
<gene>
    <name evidence="3" type="ORF">SAMN05216323_101748</name>
</gene>
<evidence type="ECO:0000256" key="1">
    <source>
        <dbReference type="RuleBase" id="RU364089"/>
    </source>
</evidence>
<dbReference type="PANTHER" id="PTHR12994:SF17">
    <property type="entry name" value="LD30995P"/>
    <property type="match status" value="1"/>
</dbReference>
<dbReference type="PANTHER" id="PTHR12994">
    <property type="entry name" value="SECERNIN"/>
    <property type="match status" value="1"/>
</dbReference>
<dbReference type="EMBL" id="FMYP01000017">
    <property type="protein sequence ID" value="SDC10823.1"/>
    <property type="molecule type" value="Genomic_DNA"/>
</dbReference>
<dbReference type="EC" id="3.4.-.-" evidence="1"/>
<proteinExistence type="inferred from homology"/>
<evidence type="ECO:0000313" key="3">
    <source>
        <dbReference type="EMBL" id="SDC10823.1"/>
    </source>
</evidence>
<sequence length="547" mass="61902">MKLIRYSLALVALSSMVATDALACTVIAAGKKATADGCVLISHTDTGPDSRIFFVPGRIFKPGEMAPVFGGIQDADRPLNDDGKILGYIPQVEKTYGYFQSAYSHMNEVQLGIAESTTSQRDELKCTFETGKGIMTIEQAMIYALQRYKKASEATRFIGELMTKYGFVPSSGDGSESLVIADTEEAWVFEVFGVGAGWTPESKKPGAIWAAQRLGDDQAIMIPNWSVIKEINPADKDNFMVSDNYKQEAIDRGWYNPASGKPFVWQDAYAPLPEEFATSRFWLFYTTFTPNLKQWPDRMLDPKNPYKGMQPYFQVVEPLSLYPFSATPEKKISVQDVMAFQRSTFEGTIYDMTSYPEWLVPDGKGSYIKSPLATPFPGSEMRKLIKQTYRRPVARHRGHYGMIMQLRGWLPNEVGGVYWVYLDNPYFSPYVPIYAGNLSVAETYNIYDPNKYDERSARWAIDFVDNLANLSFQDIANDVRAVRDPFEANIFARQNQVEQEAMTLYKKNPKAAREHLTSYSNGLMNDVTKMFIGLRNDIIVKYTNNQE</sequence>
<dbReference type="GO" id="GO:0006508">
    <property type="term" value="P:proteolysis"/>
    <property type="evidence" value="ECO:0007669"/>
    <property type="project" value="UniProtKB-KW"/>
</dbReference>
<evidence type="ECO:0000313" key="4">
    <source>
        <dbReference type="Proteomes" id="UP000199452"/>
    </source>
</evidence>
<keyword evidence="1" id="KW-0224">Dipeptidase</keyword>
<accession>A0A1G6IWN7</accession>
<reference evidence="3 4" key="1">
    <citation type="submission" date="2016-09" db="EMBL/GenBank/DDBJ databases">
        <authorList>
            <person name="Capua I."/>
            <person name="De Benedictis P."/>
            <person name="Joannis T."/>
            <person name="Lombin L.H."/>
            <person name="Cattoli G."/>
        </authorList>
    </citation>
    <scope>NUCLEOTIDE SEQUENCE [LARGE SCALE GENOMIC DNA]</scope>
    <source>
        <strain evidence="3 4">A7P-90m</strain>
    </source>
</reference>
<dbReference type="InterPro" id="IPR005322">
    <property type="entry name" value="Peptidase_C69"/>
</dbReference>
<dbReference type="AlphaFoldDB" id="A0A1G6IWN7"/>
<keyword evidence="1" id="KW-0378">Hydrolase</keyword>
<dbReference type="Proteomes" id="UP000199452">
    <property type="component" value="Unassembled WGS sequence"/>
</dbReference>
<comment type="similarity">
    <text evidence="1">Belongs to the peptidase C69 family.</text>
</comment>